<feature type="domain" description="DUF397" evidence="1">
    <location>
        <begin position="8"/>
        <end position="61"/>
    </location>
</feature>
<evidence type="ECO:0000259" key="1">
    <source>
        <dbReference type="Pfam" id="PF04149"/>
    </source>
</evidence>
<evidence type="ECO:0000313" key="3">
    <source>
        <dbReference type="Proteomes" id="UP000255082"/>
    </source>
</evidence>
<sequence length="70" mass="7257">MNADLSMARWFKSSHSGGSQDCVEVAFLADGTVGVRDSKNPTGPALAFTPADWDAFTAAVKRGGLAEPTA</sequence>
<reference evidence="2 3" key="1">
    <citation type="submission" date="2018-06" db="EMBL/GenBank/DDBJ databases">
        <authorList>
            <consortium name="Pathogen Informatics"/>
            <person name="Doyle S."/>
        </authorList>
    </citation>
    <scope>NUCLEOTIDE SEQUENCE [LARGE SCALE GENOMIC DNA]</scope>
    <source>
        <strain evidence="2 3">NCTC13184</strain>
    </source>
</reference>
<name>A0A378WNJ8_9NOCA</name>
<accession>A0A378WNJ8</accession>
<dbReference type="EMBL" id="UGRU01000001">
    <property type="protein sequence ID" value="SUA42836.1"/>
    <property type="molecule type" value="Genomic_DNA"/>
</dbReference>
<protein>
    <submittedName>
        <fullName evidence="2">Domain of uncharacterized function (DUF397)</fullName>
    </submittedName>
</protein>
<organism evidence="2 3">
    <name type="scientific">Nocardia africana</name>
    <dbReference type="NCBI Taxonomy" id="134964"/>
    <lineage>
        <taxon>Bacteria</taxon>
        <taxon>Bacillati</taxon>
        <taxon>Actinomycetota</taxon>
        <taxon>Actinomycetes</taxon>
        <taxon>Mycobacteriales</taxon>
        <taxon>Nocardiaceae</taxon>
        <taxon>Nocardia</taxon>
    </lineage>
</organism>
<evidence type="ECO:0000313" key="2">
    <source>
        <dbReference type="EMBL" id="SUA42836.1"/>
    </source>
</evidence>
<dbReference type="InterPro" id="IPR007278">
    <property type="entry name" value="DUF397"/>
</dbReference>
<gene>
    <name evidence="2" type="ORF">NCTC13184_02195</name>
</gene>
<dbReference type="AlphaFoldDB" id="A0A378WNJ8"/>
<proteinExistence type="predicted"/>
<dbReference type="Pfam" id="PF04149">
    <property type="entry name" value="DUF397"/>
    <property type="match status" value="1"/>
</dbReference>
<dbReference type="Proteomes" id="UP000255082">
    <property type="component" value="Unassembled WGS sequence"/>
</dbReference>
<dbReference type="RefSeq" id="WP_084491400.1">
    <property type="nucleotide sequence ID" value="NZ_JAJFOE010000001.1"/>
</dbReference>